<organism evidence="1 2">
    <name type="scientific">Myroides guanonis</name>
    <dbReference type="NCBI Taxonomy" id="1150112"/>
    <lineage>
        <taxon>Bacteria</taxon>
        <taxon>Pseudomonadati</taxon>
        <taxon>Bacteroidota</taxon>
        <taxon>Flavobacteriia</taxon>
        <taxon>Flavobacteriales</taxon>
        <taxon>Flavobacteriaceae</taxon>
        <taxon>Myroides</taxon>
    </lineage>
</organism>
<reference evidence="2" key="1">
    <citation type="submission" date="2016-10" db="EMBL/GenBank/DDBJ databases">
        <authorList>
            <person name="Varghese N."/>
            <person name="Submissions S."/>
        </authorList>
    </citation>
    <scope>NUCLEOTIDE SEQUENCE [LARGE SCALE GENOMIC DNA]</scope>
    <source>
        <strain evidence="2">DSM 26542</strain>
    </source>
</reference>
<sequence length="147" mass="16340">MKKFLVLGICIAGLLVSCNQKKSTPDEQGLESLEMDHHTGENSLDIAGAYKGLLPCADCEGIETVIILNNDKTYEITSMYLGTKGNGEEFVEQGSWDINGNIIKLHDHTQDELVKQLKIGEGYVKYLDLEGEEIKGTLAEFYILKKQ</sequence>
<evidence type="ECO:0000313" key="1">
    <source>
        <dbReference type="EMBL" id="SFJ06042.1"/>
    </source>
</evidence>
<dbReference type="OrthoDB" id="5348860at2"/>
<gene>
    <name evidence="1" type="ORF">SAMN04487893_10316</name>
</gene>
<protein>
    <submittedName>
        <fullName evidence="1">NlpE N-terminal domain-containing protein</fullName>
    </submittedName>
</protein>
<keyword evidence="2" id="KW-1185">Reference proteome</keyword>
<evidence type="ECO:0000313" key="2">
    <source>
        <dbReference type="Proteomes" id="UP000243887"/>
    </source>
</evidence>
<proteinExistence type="predicted"/>
<accession>A0A1I3NA17</accession>
<dbReference type="RefSeq" id="WP_090678115.1">
    <property type="nucleotide sequence ID" value="NZ_FORU01000003.1"/>
</dbReference>
<dbReference type="InterPro" id="IPR007298">
    <property type="entry name" value="Cu-R_lipoprotein_NlpE"/>
</dbReference>
<dbReference type="Proteomes" id="UP000243887">
    <property type="component" value="Unassembled WGS sequence"/>
</dbReference>
<dbReference type="STRING" id="1150112.SAMN04487893_10316"/>
<dbReference type="Pfam" id="PF04170">
    <property type="entry name" value="NlpE"/>
    <property type="match status" value="1"/>
</dbReference>
<dbReference type="AlphaFoldDB" id="A0A1I3NA17"/>
<name>A0A1I3NA17_9FLAO</name>
<dbReference type="PROSITE" id="PS51257">
    <property type="entry name" value="PROKAR_LIPOPROTEIN"/>
    <property type="match status" value="1"/>
</dbReference>
<dbReference type="Gene3D" id="2.40.128.640">
    <property type="match status" value="1"/>
</dbReference>
<dbReference type="EMBL" id="FORU01000003">
    <property type="protein sequence ID" value="SFJ06042.1"/>
    <property type="molecule type" value="Genomic_DNA"/>
</dbReference>